<feature type="non-terminal residue" evidence="1">
    <location>
        <position position="1"/>
    </location>
</feature>
<name>X0T355_9ZZZZ</name>
<protein>
    <submittedName>
        <fullName evidence="1">Uncharacterized protein</fullName>
    </submittedName>
</protein>
<gene>
    <name evidence="1" type="ORF">S01H1_16431</name>
</gene>
<accession>X0T355</accession>
<dbReference type="EMBL" id="BARS01008645">
    <property type="protein sequence ID" value="GAF81791.1"/>
    <property type="molecule type" value="Genomic_DNA"/>
</dbReference>
<reference evidence="1" key="1">
    <citation type="journal article" date="2014" name="Front. Microbiol.">
        <title>High frequency of phylogenetically diverse reductive dehalogenase-homologous genes in deep subseafloor sedimentary metagenomes.</title>
        <authorList>
            <person name="Kawai M."/>
            <person name="Futagami T."/>
            <person name="Toyoda A."/>
            <person name="Takaki Y."/>
            <person name="Nishi S."/>
            <person name="Hori S."/>
            <person name="Arai W."/>
            <person name="Tsubouchi T."/>
            <person name="Morono Y."/>
            <person name="Uchiyama I."/>
            <person name="Ito T."/>
            <person name="Fujiyama A."/>
            <person name="Inagaki F."/>
            <person name="Takami H."/>
        </authorList>
    </citation>
    <scope>NUCLEOTIDE SEQUENCE</scope>
    <source>
        <strain evidence="1">Expedition CK06-06</strain>
    </source>
</reference>
<evidence type="ECO:0000313" key="1">
    <source>
        <dbReference type="EMBL" id="GAF81791.1"/>
    </source>
</evidence>
<comment type="caution">
    <text evidence="1">The sequence shown here is derived from an EMBL/GenBank/DDBJ whole genome shotgun (WGS) entry which is preliminary data.</text>
</comment>
<proteinExistence type="predicted"/>
<dbReference type="AlphaFoldDB" id="X0T355"/>
<dbReference type="Gene3D" id="2.60.120.200">
    <property type="match status" value="1"/>
</dbReference>
<sequence>NDTPLIDTQDSPSQVIWGGIDLNALRNFSGGFLFEDDFMGEIDVTTGDGWVVTPEQAGVILGEVSAPGGVLSVSSAASAASHDGVNAQLPNCAVLPAAGVKIYFEARVKMSITQDDEYFIGLCAAQTDIIEQTGGTLEDTKDKVGFFRDEGASPADDRLNTVTARTTAEAEGTDKVVCADGAWLKLGFVIDGLTSINFYANGVLVDTVPVAETANIPNAGMCLSFVAQVDSDHANTAILSVDWVRVAQIGIRDA</sequence>
<organism evidence="1">
    <name type="scientific">marine sediment metagenome</name>
    <dbReference type="NCBI Taxonomy" id="412755"/>
    <lineage>
        <taxon>unclassified sequences</taxon>
        <taxon>metagenomes</taxon>
        <taxon>ecological metagenomes</taxon>
    </lineage>
</organism>